<accession>A0A084JSF6</accession>
<keyword evidence="3" id="KW-1003">Cell membrane</keyword>
<comment type="similarity">
    <text evidence="8">Belongs to the binding-protein-dependent transport system permease family. LivHM subfamily.</text>
</comment>
<dbReference type="InterPro" id="IPR001851">
    <property type="entry name" value="ABC_transp_permease"/>
</dbReference>
<keyword evidence="5" id="KW-0029">Amino-acid transport</keyword>
<keyword evidence="11" id="KW-1185">Reference proteome</keyword>
<dbReference type="Proteomes" id="UP000028525">
    <property type="component" value="Unassembled WGS sequence"/>
</dbReference>
<dbReference type="RefSeq" id="WP_038277340.1">
    <property type="nucleotide sequence ID" value="NZ_JPME01000002.1"/>
</dbReference>
<comment type="caution">
    <text evidence="10">The sequence shown here is derived from an EMBL/GenBank/DDBJ whole genome shotgun (WGS) entry which is preliminary data.</text>
</comment>
<evidence type="ECO:0000256" key="3">
    <source>
        <dbReference type="ARBA" id="ARBA00022475"/>
    </source>
</evidence>
<dbReference type="GO" id="GO:0006865">
    <property type="term" value="P:amino acid transport"/>
    <property type="evidence" value="ECO:0007669"/>
    <property type="project" value="UniProtKB-KW"/>
</dbReference>
<sequence>MQVFVQLLITGIAMGFIYALVGIEYTLIWNATGLLNFSHDKFILFGAYMFAGTYVLGLGLPPVLAILFAVLTMFLFGIVSAFVIFNPLSKLSTNLFAVIGTVILGRIMIESVRLIWGPLPFTLDNFLRGSIHFGSVVVSKAHLVIIVVCSLITAGLQVFFKTTKTGKAMRCVSENKTAASLMGINVPMNIAFTIGLSAIVCATIGILVIPIFNVELQMSSMIGLKGFASGVIGGFGYLPGAIVGGILLGVVEIFGSMLIPSVYKDCLSFVLLIIFLLVRPSGILGNKR</sequence>
<dbReference type="AlphaFoldDB" id="A0A084JSF6"/>
<proteinExistence type="inferred from homology"/>
<evidence type="ECO:0000313" key="10">
    <source>
        <dbReference type="EMBL" id="KEZ91890.1"/>
    </source>
</evidence>
<reference evidence="10 11" key="1">
    <citation type="submission" date="2014-07" db="EMBL/GenBank/DDBJ databases">
        <title>Draft genome of Clostridium celerecrescens 152B isolated from sediments associated with methane hydrate from Krishna Godavari basin.</title>
        <authorList>
            <person name="Honkalas V.S."/>
            <person name="Dabir A.P."/>
            <person name="Arora P."/>
            <person name="Dhakephalkar P.K."/>
        </authorList>
    </citation>
    <scope>NUCLEOTIDE SEQUENCE [LARGE SCALE GENOMIC DNA]</scope>
    <source>
        <strain evidence="10 11">152B</strain>
    </source>
</reference>
<feature type="transmembrane region" description="Helical" evidence="9">
    <location>
        <begin position="266"/>
        <end position="285"/>
    </location>
</feature>
<dbReference type="GO" id="GO:0005886">
    <property type="term" value="C:plasma membrane"/>
    <property type="evidence" value="ECO:0007669"/>
    <property type="project" value="UniProtKB-SubCell"/>
</dbReference>
<dbReference type="EMBL" id="JPME01000002">
    <property type="protein sequence ID" value="KEZ91890.1"/>
    <property type="molecule type" value="Genomic_DNA"/>
</dbReference>
<feature type="transmembrane region" description="Helical" evidence="9">
    <location>
        <begin position="95"/>
        <end position="116"/>
    </location>
</feature>
<dbReference type="CDD" id="cd06582">
    <property type="entry name" value="TM_PBP1_LivH_like"/>
    <property type="match status" value="1"/>
</dbReference>
<evidence type="ECO:0000313" key="11">
    <source>
        <dbReference type="Proteomes" id="UP000028525"/>
    </source>
</evidence>
<evidence type="ECO:0000256" key="7">
    <source>
        <dbReference type="ARBA" id="ARBA00023136"/>
    </source>
</evidence>
<comment type="subcellular location">
    <subcellularLocation>
        <location evidence="1">Cell membrane</location>
        <topology evidence="1">Multi-pass membrane protein</topology>
    </subcellularLocation>
</comment>
<keyword evidence="7 9" id="KW-0472">Membrane</keyword>
<feature type="transmembrane region" description="Helical" evidence="9">
    <location>
        <begin position="66"/>
        <end position="88"/>
    </location>
</feature>
<keyword evidence="2" id="KW-0813">Transport</keyword>
<dbReference type="PANTHER" id="PTHR11795:SF450">
    <property type="entry name" value="ABC TRANSPORTER PERMEASE PROTEIN"/>
    <property type="match status" value="1"/>
</dbReference>
<dbReference type="PANTHER" id="PTHR11795">
    <property type="entry name" value="BRANCHED-CHAIN AMINO ACID TRANSPORT SYSTEM PERMEASE PROTEIN LIVH"/>
    <property type="match status" value="1"/>
</dbReference>
<evidence type="ECO:0000256" key="6">
    <source>
        <dbReference type="ARBA" id="ARBA00022989"/>
    </source>
</evidence>
<protein>
    <submittedName>
        <fullName evidence="10">ABC transporter permease</fullName>
    </submittedName>
</protein>
<dbReference type="Pfam" id="PF02653">
    <property type="entry name" value="BPD_transp_2"/>
    <property type="match status" value="1"/>
</dbReference>
<evidence type="ECO:0000256" key="2">
    <source>
        <dbReference type="ARBA" id="ARBA00022448"/>
    </source>
</evidence>
<gene>
    <name evidence="10" type="ORF">IO98_01585</name>
</gene>
<dbReference type="InterPro" id="IPR052157">
    <property type="entry name" value="BCAA_transport_permease"/>
</dbReference>
<dbReference type="STRING" id="29354.IO98_01585"/>
<feature type="transmembrane region" description="Helical" evidence="9">
    <location>
        <begin position="232"/>
        <end position="254"/>
    </location>
</feature>
<evidence type="ECO:0000256" key="1">
    <source>
        <dbReference type="ARBA" id="ARBA00004651"/>
    </source>
</evidence>
<keyword evidence="6 9" id="KW-1133">Transmembrane helix</keyword>
<evidence type="ECO:0000256" key="5">
    <source>
        <dbReference type="ARBA" id="ARBA00022970"/>
    </source>
</evidence>
<feature type="transmembrane region" description="Helical" evidence="9">
    <location>
        <begin position="190"/>
        <end position="212"/>
    </location>
</feature>
<organism evidence="10 11">
    <name type="scientific">Lacrimispora celerecrescens</name>
    <dbReference type="NCBI Taxonomy" id="29354"/>
    <lineage>
        <taxon>Bacteria</taxon>
        <taxon>Bacillati</taxon>
        <taxon>Bacillota</taxon>
        <taxon>Clostridia</taxon>
        <taxon>Lachnospirales</taxon>
        <taxon>Lachnospiraceae</taxon>
        <taxon>Lacrimispora</taxon>
    </lineage>
</organism>
<name>A0A084JSF6_9FIRM</name>
<evidence type="ECO:0000256" key="9">
    <source>
        <dbReference type="SAM" id="Phobius"/>
    </source>
</evidence>
<dbReference type="OrthoDB" id="9807115at2"/>
<evidence type="ECO:0000256" key="4">
    <source>
        <dbReference type="ARBA" id="ARBA00022692"/>
    </source>
</evidence>
<keyword evidence="4 9" id="KW-0812">Transmembrane</keyword>
<feature type="transmembrane region" description="Helical" evidence="9">
    <location>
        <begin position="6"/>
        <end position="30"/>
    </location>
</feature>
<evidence type="ECO:0000256" key="8">
    <source>
        <dbReference type="ARBA" id="ARBA00037998"/>
    </source>
</evidence>
<dbReference type="GO" id="GO:0022857">
    <property type="term" value="F:transmembrane transporter activity"/>
    <property type="evidence" value="ECO:0007669"/>
    <property type="project" value="InterPro"/>
</dbReference>
<feature type="transmembrane region" description="Helical" evidence="9">
    <location>
        <begin position="136"/>
        <end position="160"/>
    </location>
</feature>
<feature type="transmembrane region" description="Helical" evidence="9">
    <location>
        <begin position="42"/>
        <end position="60"/>
    </location>
</feature>